<feature type="domain" description="OmpA-like" evidence="6">
    <location>
        <begin position="446"/>
        <end position="585"/>
    </location>
</feature>
<dbReference type="Proteomes" id="UP000324233">
    <property type="component" value="Chromosome"/>
</dbReference>
<comment type="subcellular location">
    <subcellularLocation>
        <location evidence="1">Periplasm</location>
    </subcellularLocation>
</comment>
<evidence type="ECO:0000256" key="1">
    <source>
        <dbReference type="ARBA" id="ARBA00004418"/>
    </source>
</evidence>
<dbReference type="AlphaFoldDB" id="A0A5B9W951"/>
<dbReference type="PANTHER" id="PTHR30024:SF47">
    <property type="entry name" value="TAURINE-BINDING PERIPLASMIC PROTEIN"/>
    <property type="match status" value="1"/>
</dbReference>
<dbReference type="InterPro" id="IPR015168">
    <property type="entry name" value="SsuA/THI5"/>
</dbReference>
<evidence type="ECO:0000256" key="4">
    <source>
        <dbReference type="PROSITE-ProRule" id="PRU00473"/>
    </source>
</evidence>
<dbReference type="OrthoDB" id="9815602at2"/>
<keyword evidence="8" id="KW-1185">Reference proteome</keyword>
<evidence type="ECO:0000256" key="3">
    <source>
        <dbReference type="ARBA" id="ARBA00022729"/>
    </source>
</evidence>
<feature type="compositionally biased region" description="Polar residues" evidence="5">
    <location>
        <begin position="59"/>
        <end position="68"/>
    </location>
</feature>
<evidence type="ECO:0000313" key="7">
    <source>
        <dbReference type="EMBL" id="QEH36729.1"/>
    </source>
</evidence>
<reference evidence="7 8" key="1">
    <citation type="submission" date="2019-08" db="EMBL/GenBank/DDBJ databases">
        <title>Deep-cultivation of Planctomycetes and their phenomic and genomic characterization uncovers novel biology.</title>
        <authorList>
            <person name="Wiegand S."/>
            <person name="Jogler M."/>
            <person name="Boedeker C."/>
            <person name="Pinto D."/>
            <person name="Vollmers J."/>
            <person name="Rivas-Marin E."/>
            <person name="Kohn T."/>
            <person name="Peeters S.H."/>
            <person name="Heuer A."/>
            <person name="Rast P."/>
            <person name="Oberbeckmann S."/>
            <person name="Bunk B."/>
            <person name="Jeske O."/>
            <person name="Meyerdierks A."/>
            <person name="Storesund J.E."/>
            <person name="Kallscheuer N."/>
            <person name="Luecker S."/>
            <person name="Lage O.M."/>
            <person name="Pohl T."/>
            <person name="Merkel B.J."/>
            <person name="Hornburger P."/>
            <person name="Mueller R.-W."/>
            <person name="Bruemmer F."/>
            <person name="Labrenz M."/>
            <person name="Spormann A.M."/>
            <person name="Op den Camp H."/>
            <person name="Overmann J."/>
            <person name="Amann R."/>
            <person name="Jetten M.S.M."/>
            <person name="Mascher T."/>
            <person name="Medema M.H."/>
            <person name="Devos D.P."/>
            <person name="Kaster A.-K."/>
            <person name="Ovreas L."/>
            <person name="Rohde M."/>
            <person name="Galperin M.Y."/>
            <person name="Jogler C."/>
        </authorList>
    </citation>
    <scope>NUCLEOTIDE SEQUENCE [LARGE SCALE GENOMIC DNA]</scope>
    <source>
        <strain evidence="7 8">OJF2</strain>
    </source>
</reference>
<evidence type="ECO:0000259" key="6">
    <source>
        <dbReference type="PROSITE" id="PS51123"/>
    </source>
</evidence>
<evidence type="ECO:0000313" key="8">
    <source>
        <dbReference type="Proteomes" id="UP000324233"/>
    </source>
</evidence>
<keyword evidence="3" id="KW-0732">Signal</keyword>
<accession>A0A5B9W951</accession>
<dbReference type="GO" id="GO:0042918">
    <property type="term" value="P:alkanesulfonate transmembrane transport"/>
    <property type="evidence" value="ECO:0007669"/>
    <property type="project" value="TreeGrafter"/>
</dbReference>
<dbReference type="InterPro" id="IPR036737">
    <property type="entry name" value="OmpA-like_sf"/>
</dbReference>
<dbReference type="CDD" id="cd07185">
    <property type="entry name" value="OmpA_C-like"/>
    <property type="match status" value="1"/>
</dbReference>
<evidence type="ECO:0000256" key="5">
    <source>
        <dbReference type="SAM" id="MobiDB-lite"/>
    </source>
</evidence>
<keyword evidence="4" id="KW-0472">Membrane</keyword>
<organism evidence="7 8">
    <name type="scientific">Aquisphaera giovannonii</name>
    <dbReference type="NCBI Taxonomy" id="406548"/>
    <lineage>
        <taxon>Bacteria</taxon>
        <taxon>Pseudomonadati</taxon>
        <taxon>Planctomycetota</taxon>
        <taxon>Planctomycetia</taxon>
        <taxon>Isosphaerales</taxon>
        <taxon>Isosphaeraceae</taxon>
        <taxon>Aquisphaera</taxon>
    </lineage>
</organism>
<dbReference type="PANTHER" id="PTHR30024">
    <property type="entry name" value="ALIPHATIC SULFONATES-BINDING PROTEIN-RELATED"/>
    <property type="match status" value="1"/>
</dbReference>
<dbReference type="GO" id="GO:0042597">
    <property type="term" value="C:periplasmic space"/>
    <property type="evidence" value="ECO:0007669"/>
    <property type="project" value="UniProtKB-SubCell"/>
</dbReference>
<dbReference type="EMBL" id="CP042997">
    <property type="protein sequence ID" value="QEH36729.1"/>
    <property type="molecule type" value="Genomic_DNA"/>
</dbReference>
<dbReference type="RefSeq" id="WP_148596386.1">
    <property type="nucleotide sequence ID" value="NZ_CP042997.1"/>
</dbReference>
<proteinExistence type="inferred from homology"/>
<dbReference type="PROSITE" id="PS51123">
    <property type="entry name" value="OMPA_2"/>
    <property type="match status" value="1"/>
</dbReference>
<protein>
    <submittedName>
        <fullName evidence="7">Taurine-binding periplasmic protein</fullName>
    </submittedName>
</protein>
<dbReference type="Pfam" id="PF09084">
    <property type="entry name" value="NMT1"/>
    <property type="match status" value="1"/>
</dbReference>
<dbReference type="SUPFAM" id="SSF103088">
    <property type="entry name" value="OmpA-like"/>
    <property type="match status" value="1"/>
</dbReference>
<dbReference type="Gene3D" id="3.30.1330.60">
    <property type="entry name" value="OmpA-like domain"/>
    <property type="match status" value="1"/>
</dbReference>
<dbReference type="InterPro" id="IPR006665">
    <property type="entry name" value="OmpA-like"/>
</dbReference>
<dbReference type="Gene3D" id="3.40.190.10">
    <property type="entry name" value="Periplasmic binding protein-like II"/>
    <property type="match status" value="2"/>
</dbReference>
<dbReference type="Pfam" id="PF00691">
    <property type="entry name" value="OmpA"/>
    <property type="match status" value="1"/>
</dbReference>
<comment type="similarity">
    <text evidence="2">Belongs to the bacterial solute-binding protein SsuA/TauA family.</text>
</comment>
<dbReference type="SUPFAM" id="SSF53850">
    <property type="entry name" value="Periplasmic binding protein-like II"/>
    <property type="match status" value="1"/>
</dbReference>
<evidence type="ECO:0000256" key="2">
    <source>
        <dbReference type="ARBA" id="ARBA00010742"/>
    </source>
</evidence>
<feature type="region of interest" description="Disordered" evidence="5">
    <location>
        <begin position="555"/>
        <end position="588"/>
    </location>
</feature>
<feature type="region of interest" description="Disordered" evidence="5">
    <location>
        <begin position="35"/>
        <end position="68"/>
    </location>
</feature>
<feature type="compositionally biased region" description="Basic and acidic residues" evidence="5">
    <location>
        <begin position="561"/>
        <end position="579"/>
    </location>
</feature>
<name>A0A5B9W951_9BACT</name>
<gene>
    <name evidence="7" type="primary">tauA</name>
    <name evidence="7" type="ORF">OJF2_53140</name>
</gene>
<dbReference type="KEGG" id="agv:OJF2_53140"/>
<dbReference type="GO" id="GO:0016020">
    <property type="term" value="C:membrane"/>
    <property type="evidence" value="ECO:0007669"/>
    <property type="project" value="UniProtKB-UniRule"/>
</dbReference>
<sequence>MAAGQPKPAFYVALAAVVLGLIAFAVYRKDVVAPRPGQPQEEAKDGGGPIEPKGLEQAAESTDATSPTTVKEYKFVPAEKLPPVKGTGKYKPLEQNNNTVRFALNIWAGWAPIVLANDGFKAGKEWKTADGKPFKLDLVLIDNPVAMRDAYASGEVHIGWGTLDMVPLFLEGFVDSQGKPKDSTIMPRIYQQVDFSNGGDGIVVRENIKTVADLRGKKMVMAQNSPSQYFALNTLVSGGVQPSEVQMIYTDDAFQAAAAFNSQKDIAACVSWAPDIYNLSSVKGNRMLVTTKEANHLVADIWFARADFARDHEPILEAITRGIFDAMEQLKSDDARQKVSGLMAAGYSIPAKDALGMLGDAHSTNWAENFQFFLNQNNPTNFERVWQRAYYLYRRIGSIQHQPVPFDQVMDFSIIQKLGKEEKYASQKSEYGTMAPAKDLQTVKGESEEILTNTVVLHFFPNSWDPFKKVERTVDGKAREELYDPNVNNVLEEIAQLAGQFGAARIVIEGHTDGSMRGQVPAQLVKDLSLNRANAIKEALLQKYPSLDPNRFNADGVGWDRPADPADPDNHSKNRRVEVKVLTAERAA</sequence>